<name>A0A0A9CUG4_ARUDO</name>
<dbReference type="AlphaFoldDB" id="A0A0A9CUG4"/>
<feature type="region of interest" description="Disordered" evidence="1">
    <location>
        <begin position="64"/>
        <end position="87"/>
    </location>
</feature>
<accession>A0A0A9CUG4</accession>
<organism evidence="2">
    <name type="scientific">Arundo donax</name>
    <name type="common">Giant reed</name>
    <name type="synonym">Donax arundinaceus</name>
    <dbReference type="NCBI Taxonomy" id="35708"/>
    <lineage>
        <taxon>Eukaryota</taxon>
        <taxon>Viridiplantae</taxon>
        <taxon>Streptophyta</taxon>
        <taxon>Embryophyta</taxon>
        <taxon>Tracheophyta</taxon>
        <taxon>Spermatophyta</taxon>
        <taxon>Magnoliopsida</taxon>
        <taxon>Liliopsida</taxon>
        <taxon>Poales</taxon>
        <taxon>Poaceae</taxon>
        <taxon>PACMAD clade</taxon>
        <taxon>Arundinoideae</taxon>
        <taxon>Arundineae</taxon>
        <taxon>Arundo</taxon>
    </lineage>
</organism>
<protein>
    <submittedName>
        <fullName evidence="2">Uncharacterized protein</fullName>
    </submittedName>
</protein>
<sequence>MALMKPVQLNDSSVRDATETPILYNSSVKIKDARQSTPAKNFKHRPQGSPFVLQNLLPHLLNKKQSQPEQETTKVSAEQVVQGQTEK</sequence>
<reference evidence="2" key="2">
    <citation type="journal article" date="2015" name="Data Brief">
        <title>Shoot transcriptome of the giant reed, Arundo donax.</title>
        <authorList>
            <person name="Barrero R.A."/>
            <person name="Guerrero F.D."/>
            <person name="Moolhuijzen P."/>
            <person name="Goolsby J.A."/>
            <person name="Tidwell J."/>
            <person name="Bellgard S.E."/>
            <person name="Bellgard M.I."/>
        </authorList>
    </citation>
    <scope>NUCLEOTIDE SEQUENCE</scope>
    <source>
        <tissue evidence="2">Shoot tissue taken approximately 20 cm above the soil surface</tissue>
    </source>
</reference>
<proteinExistence type="predicted"/>
<reference evidence="2" key="1">
    <citation type="submission" date="2014-09" db="EMBL/GenBank/DDBJ databases">
        <authorList>
            <person name="Magalhaes I.L.F."/>
            <person name="Oliveira U."/>
            <person name="Santos F.R."/>
            <person name="Vidigal T.H.D.A."/>
            <person name="Brescovit A.D."/>
            <person name="Santos A.J."/>
        </authorList>
    </citation>
    <scope>NUCLEOTIDE SEQUENCE</scope>
    <source>
        <tissue evidence="2">Shoot tissue taken approximately 20 cm above the soil surface</tissue>
    </source>
</reference>
<evidence type="ECO:0000256" key="1">
    <source>
        <dbReference type="SAM" id="MobiDB-lite"/>
    </source>
</evidence>
<evidence type="ECO:0000313" key="2">
    <source>
        <dbReference type="EMBL" id="JAD79236.1"/>
    </source>
</evidence>
<dbReference type="EMBL" id="GBRH01218659">
    <property type="protein sequence ID" value="JAD79236.1"/>
    <property type="molecule type" value="Transcribed_RNA"/>
</dbReference>